<feature type="binding site" evidence="5">
    <location>
        <position position="136"/>
    </location>
    <ligand>
        <name>S-adenosyl-L-methionine</name>
        <dbReference type="ChEBI" id="CHEBI:59789"/>
    </ligand>
</feature>
<comment type="catalytic activity">
    <reaction evidence="5">
        <text>a 3-(all-trans-polyprenyl)benzene-1,2-diol + S-adenosyl-L-methionine = a 2-methoxy-6-(all-trans-polyprenyl)phenol + S-adenosyl-L-homocysteine + H(+)</text>
        <dbReference type="Rhea" id="RHEA:31411"/>
        <dbReference type="Rhea" id="RHEA-COMP:9550"/>
        <dbReference type="Rhea" id="RHEA-COMP:9551"/>
        <dbReference type="ChEBI" id="CHEBI:15378"/>
        <dbReference type="ChEBI" id="CHEBI:57856"/>
        <dbReference type="ChEBI" id="CHEBI:59789"/>
        <dbReference type="ChEBI" id="CHEBI:62729"/>
        <dbReference type="ChEBI" id="CHEBI:62731"/>
        <dbReference type="EC" id="2.1.1.222"/>
    </reaction>
</comment>
<feature type="binding site" evidence="5">
    <location>
        <position position="72"/>
    </location>
    <ligand>
        <name>S-adenosyl-L-methionine</name>
        <dbReference type="ChEBI" id="CHEBI:59789"/>
    </ligand>
</feature>
<organism evidence="6 7">
    <name type="scientific">Insolitispirillum peregrinum</name>
    <dbReference type="NCBI Taxonomy" id="80876"/>
    <lineage>
        <taxon>Bacteria</taxon>
        <taxon>Pseudomonadati</taxon>
        <taxon>Pseudomonadota</taxon>
        <taxon>Alphaproteobacteria</taxon>
        <taxon>Rhodospirillales</taxon>
        <taxon>Novispirillaceae</taxon>
        <taxon>Insolitispirillum</taxon>
    </lineage>
</organism>
<dbReference type="STRING" id="80876.SAMN05421779_103226"/>
<dbReference type="NCBIfam" id="TIGR01983">
    <property type="entry name" value="UbiG"/>
    <property type="match status" value="1"/>
</dbReference>
<gene>
    <name evidence="5" type="primary">ubiG</name>
    <name evidence="6" type="ORF">SAMN05421779_103226</name>
</gene>
<dbReference type="GO" id="GO:0061542">
    <property type="term" value="F:3-demethylubiquinol 3-O-methyltransferase activity"/>
    <property type="evidence" value="ECO:0007669"/>
    <property type="project" value="UniProtKB-UniRule"/>
</dbReference>
<dbReference type="GO" id="GO:0102208">
    <property type="term" value="F:2-polyprenyl-6-hydroxyphenol methylase activity"/>
    <property type="evidence" value="ECO:0007669"/>
    <property type="project" value="UniProtKB-EC"/>
</dbReference>
<dbReference type="EC" id="2.1.1.222" evidence="5"/>
<dbReference type="OrthoDB" id="9801538at2"/>
<dbReference type="Pfam" id="PF13489">
    <property type="entry name" value="Methyltransf_23"/>
    <property type="match status" value="1"/>
</dbReference>
<evidence type="ECO:0000256" key="2">
    <source>
        <dbReference type="ARBA" id="ARBA00022679"/>
    </source>
</evidence>
<evidence type="ECO:0000313" key="7">
    <source>
        <dbReference type="Proteomes" id="UP000185678"/>
    </source>
</evidence>
<comment type="similarity">
    <text evidence="5">Belongs to the methyltransferase superfamily. UbiG/COQ3 family.</text>
</comment>
<sequence length="247" mass="27238">MANATPSTALPEELAKFEAMADSWWDPEGKFKPLHQFNPERLRFIVRQAAARFGRDETADRPFEGLRLLDVGCGGGLLCEPLARLGFSVTGLDAAEKNIRIASLHAEKMGLAIDYRCDLVEKLAERGEQFDVVLTMEVVEHVDNVDLFLAACSHIVAPGGLLFGATMNRTLKSLAMAKIGAEYILRWLPRGTHDWRKFLKPSEFVGSLRASGLVVDTLKGMSFNPIAGTWSLTDDLSVNYLLSASRN</sequence>
<keyword evidence="7" id="KW-1185">Reference proteome</keyword>
<dbReference type="EC" id="2.1.1.64" evidence="5"/>
<dbReference type="HAMAP" id="MF_00472">
    <property type="entry name" value="UbiG"/>
    <property type="match status" value="1"/>
</dbReference>
<dbReference type="SUPFAM" id="SSF53335">
    <property type="entry name" value="S-adenosyl-L-methionine-dependent methyltransferases"/>
    <property type="match status" value="1"/>
</dbReference>
<proteinExistence type="inferred from homology"/>
<dbReference type="PANTHER" id="PTHR43464:SF19">
    <property type="entry name" value="UBIQUINONE BIOSYNTHESIS O-METHYLTRANSFERASE, MITOCHONDRIAL"/>
    <property type="match status" value="1"/>
</dbReference>
<dbReference type="AlphaFoldDB" id="A0A1N7LBL5"/>
<evidence type="ECO:0000256" key="1">
    <source>
        <dbReference type="ARBA" id="ARBA00022603"/>
    </source>
</evidence>
<comment type="pathway">
    <text evidence="5">Cofactor biosynthesis; ubiquinone biosynthesis.</text>
</comment>
<evidence type="ECO:0000256" key="3">
    <source>
        <dbReference type="ARBA" id="ARBA00022688"/>
    </source>
</evidence>
<keyword evidence="3 5" id="KW-0831">Ubiquinone biosynthesis</keyword>
<keyword evidence="6" id="KW-0830">Ubiquinone</keyword>
<keyword evidence="2 5" id="KW-0808">Transferase</keyword>
<dbReference type="InterPro" id="IPR010233">
    <property type="entry name" value="UbiG_MeTrfase"/>
</dbReference>
<dbReference type="PANTHER" id="PTHR43464">
    <property type="entry name" value="METHYLTRANSFERASE"/>
    <property type="match status" value="1"/>
</dbReference>
<dbReference type="GO" id="GO:0032259">
    <property type="term" value="P:methylation"/>
    <property type="evidence" value="ECO:0007669"/>
    <property type="project" value="UniProtKB-KW"/>
</dbReference>
<feature type="binding site" evidence="5">
    <location>
        <position position="93"/>
    </location>
    <ligand>
        <name>S-adenosyl-L-methionine</name>
        <dbReference type="ChEBI" id="CHEBI:59789"/>
    </ligand>
</feature>
<evidence type="ECO:0000256" key="5">
    <source>
        <dbReference type="HAMAP-Rule" id="MF_00472"/>
    </source>
</evidence>
<evidence type="ECO:0000256" key="4">
    <source>
        <dbReference type="ARBA" id="ARBA00022691"/>
    </source>
</evidence>
<dbReference type="RefSeq" id="WP_076399856.1">
    <property type="nucleotide sequence ID" value="NZ_FTOA01000003.1"/>
</dbReference>
<name>A0A1N7LBL5_9PROT</name>
<keyword evidence="1 5" id="KW-0489">Methyltransferase</keyword>
<protein>
    <recommendedName>
        <fullName evidence="5">Ubiquinone biosynthesis O-methyltransferase</fullName>
    </recommendedName>
    <alternativeName>
        <fullName evidence="5">2-polyprenyl-6-hydroxyphenol methylase</fullName>
        <ecNumber evidence="5">2.1.1.222</ecNumber>
    </alternativeName>
    <alternativeName>
        <fullName evidence="5">3-demethylubiquinone 3-O-methyltransferase</fullName>
        <ecNumber evidence="5">2.1.1.64</ecNumber>
    </alternativeName>
</protein>
<dbReference type="EMBL" id="FTOA01000003">
    <property type="protein sequence ID" value="SIS71189.1"/>
    <property type="molecule type" value="Genomic_DNA"/>
</dbReference>
<comment type="catalytic activity">
    <reaction evidence="5">
        <text>a 3-demethylubiquinol + S-adenosyl-L-methionine = a ubiquinol + S-adenosyl-L-homocysteine + H(+)</text>
        <dbReference type="Rhea" id="RHEA:44380"/>
        <dbReference type="Rhea" id="RHEA-COMP:9566"/>
        <dbReference type="Rhea" id="RHEA-COMP:10914"/>
        <dbReference type="ChEBI" id="CHEBI:15378"/>
        <dbReference type="ChEBI" id="CHEBI:17976"/>
        <dbReference type="ChEBI" id="CHEBI:57856"/>
        <dbReference type="ChEBI" id="CHEBI:59789"/>
        <dbReference type="ChEBI" id="CHEBI:84422"/>
        <dbReference type="EC" id="2.1.1.64"/>
    </reaction>
</comment>
<comment type="function">
    <text evidence="5">O-methyltransferase that catalyzes the 2 O-methylation steps in the ubiquinone biosynthetic pathway.</text>
</comment>
<dbReference type="InterPro" id="IPR029063">
    <property type="entry name" value="SAM-dependent_MTases_sf"/>
</dbReference>
<accession>A0A1N7LBL5</accession>
<dbReference type="UniPathway" id="UPA00232"/>
<reference evidence="6 7" key="1">
    <citation type="submission" date="2017-01" db="EMBL/GenBank/DDBJ databases">
        <authorList>
            <person name="Mah S.A."/>
            <person name="Swanson W.J."/>
            <person name="Moy G.W."/>
            <person name="Vacquier V.D."/>
        </authorList>
    </citation>
    <scope>NUCLEOTIDE SEQUENCE [LARGE SCALE GENOMIC DNA]</scope>
    <source>
        <strain evidence="6 7">DSM 11589</strain>
    </source>
</reference>
<dbReference type="GO" id="GO:0010420">
    <property type="term" value="F:polyprenyldihydroxybenzoate methyltransferase activity"/>
    <property type="evidence" value="ECO:0007669"/>
    <property type="project" value="InterPro"/>
</dbReference>
<dbReference type="Gene3D" id="3.40.50.150">
    <property type="entry name" value="Vaccinia Virus protein VP39"/>
    <property type="match status" value="1"/>
</dbReference>
<dbReference type="CDD" id="cd02440">
    <property type="entry name" value="AdoMet_MTases"/>
    <property type="match status" value="1"/>
</dbReference>
<feature type="binding site" evidence="5">
    <location>
        <position position="41"/>
    </location>
    <ligand>
        <name>S-adenosyl-L-methionine</name>
        <dbReference type="ChEBI" id="CHEBI:59789"/>
    </ligand>
</feature>
<dbReference type="Proteomes" id="UP000185678">
    <property type="component" value="Unassembled WGS sequence"/>
</dbReference>
<keyword evidence="4 5" id="KW-0949">S-adenosyl-L-methionine</keyword>
<evidence type="ECO:0000313" key="6">
    <source>
        <dbReference type="EMBL" id="SIS71189.1"/>
    </source>
</evidence>